<keyword evidence="3 6" id="KW-0694">RNA-binding</keyword>
<name>A0A149UJ96_9PROT</name>
<dbReference type="OrthoDB" id="9811714at2"/>
<dbReference type="PANTHER" id="PTHR10744:SF1">
    <property type="entry name" value="SMALL RIBOSOMAL SUBUNIT PROTEIN US17M"/>
    <property type="match status" value="1"/>
</dbReference>
<evidence type="ECO:0000313" key="14">
    <source>
        <dbReference type="Proteomes" id="UP000075538"/>
    </source>
</evidence>
<keyword evidence="4 6" id="KW-0689">Ribosomal protein</keyword>
<evidence type="ECO:0000313" key="7">
    <source>
        <dbReference type="EMBL" id="KXV13671.1"/>
    </source>
</evidence>
<dbReference type="Proteomes" id="UP000077349">
    <property type="component" value="Unassembled WGS sequence"/>
</dbReference>
<evidence type="ECO:0000313" key="9">
    <source>
        <dbReference type="EMBL" id="KXV74923.1"/>
    </source>
</evidence>
<evidence type="ECO:0000256" key="6">
    <source>
        <dbReference type="HAMAP-Rule" id="MF_01345"/>
    </source>
</evidence>
<evidence type="ECO:0000256" key="1">
    <source>
        <dbReference type="ARBA" id="ARBA00010254"/>
    </source>
</evidence>
<dbReference type="InterPro" id="IPR012340">
    <property type="entry name" value="NA-bd_OB-fold"/>
</dbReference>
<organism evidence="8 12">
    <name type="scientific">Acetobacter malorum</name>
    <dbReference type="NCBI Taxonomy" id="178901"/>
    <lineage>
        <taxon>Bacteria</taxon>
        <taxon>Pseudomonadati</taxon>
        <taxon>Pseudomonadota</taxon>
        <taxon>Alphaproteobacteria</taxon>
        <taxon>Acetobacterales</taxon>
        <taxon>Acetobacteraceae</taxon>
        <taxon>Acetobacter</taxon>
    </lineage>
</organism>
<dbReference type="PATRIC" id="fig|178901.12.peg.3291"/>
<dbReference type="NCBIfam" id="NF004123">
    <property type="entry name" value="PRK05610.1"/>
    <property type="match status" value="1"/>
</dbReference>
<gene>
    <name evidence="6" type="primary">rpsQ</name>
    <name evidence="7" type="ORF">AD933_14550</name>
    <name evidence="8" type="ORF">AD951_13745</name>
    <name evidence="9" type="ORF">AD953_09580</name>
    <name evidence="10" type="ORF">Amal_02325</name>
    <name evidence="11" type="ORF">HK23_11575</name>
</gene>
<evidence type="ECO:0000256" key="3">
    <source>
        <dbReference type="ARBA" id="ARBA00022884"/>
    </source>
</evidence>
<evidence type="ECO:0000313" key="15">
    <source>
        <dbReference type="Proteomes" id="UP000077349"/>
    </source>
</evidence>
<reference evidence="10 15" key="4">
    <citation type="submission" date="2016-03" db="EMBL/GenBank/DDBJ databases">
        <title>Draft genome sequence of Acetobacter malorum CECT 7742, a strain isolated from strawberry vinegar.</title>
        <authorList>
            <person name="Sainz F."/>
            <person name="Mas A."/>
            <person name="Torija M.J."/>
        </authorList>
    </citation>
    <scope>NUCLEOTIDE SEQUENCE [LARGE SCALE GENOMIC DNA]</scope>
    <source>
        <strain evidence="10 15">CECT 7742</strain>
    </source>
</reference>
<dbReference type="Proteomes" id="UP000075526">
    <property type="component" value="Unassembled WGS sequence"/>
</dbReference>
<dbReference type="EMBL" id="JOPG01000005">
    <property type="protein sequence ID" value="OUJ07197.1"/>
    <property type="molecule type" value="Genomic_DNA"/>
</dbReference>
<dbReference type="eggNOG" id="COG0186">
    <property type="taxonomic scope" value="Bacteria"/>
</dbReference>
<dbReference type="GO" id="GO:0003735">
    <property type="term" value="F:structural constituent of ribosome"/>
    <property type="evidence" value="ECO:0007669"/>
    <property type="project" value="UniProtKB-UniRule"/>
</dbReference>
<dbReference type="EMBL" id="LVHD01000018">
    <property type="protein sequence ID" value="OAG76551.1"/>
    <property type="molecule type" value="Genomic_DNA"/>
</dbReference>
<dbReference type="PRINTS" id="PR00973">
    <property type="entry name" value="RIBOSOMALS17"/>
</dbReference>
<evidence type="ECO:0000313" key="16">
    <source>
        <dbReference type="Proteomes" id="UP000242683"/>
    </source>
</evidence>
<dbReference type="PANTHER" id="PTHR10744">
    <property type="entry name" value="40S RIBOSOMAL PROTEIN S11 FAMILY MEMBER"/>
    <property type="match status" value="1"/>
</dbReference>
<evidence type="ECO:0000256" key="5">
    <source>
        <dbReference type="ARBA" id="ARBA00023274"/>
    </source>
</evidence>
<dbReference type="InterPro" id="IPR000266">
    <property type="entry name" value="Ribosomal_uS17"/>
</dbReference>
<comment type="caution">
    <text evidence="8">The sequence shown here is derived from an EMBL/GenBank/DDBJ whole genome shotgun (WGS) entry which is preliminary data.</text>
</comment>
<dbReference type="Proteomes" id="UP000075538">
    <property type="component" value="Unassembled WGS sequence"/>
</dbReference>
<reference evidence="11" key="1">
    <citation type="submission" date="2014-06" db="EMBL/GenBank/DDBJ databases">
        <authorList>
            <person name="Ju J."/>
            <person name="Zhang J."/>
        </authorList>
    </citation>
    <scope>NUCLEOTIDE SEQUENCE [LARGE SCALE GENOMIC DNA]</scope>
    <source>
        <strain evidence="11">DsW_057</strain>
    </source>
</reference>
<comment type="similarity">
    <text evidence="1 6">Belongs to the universal ribosomal protein uS17 family.</text>
</comment>
<dbReference type="InterPro" id="IPR019984">
    <property type="entry name" value="Ribosomal_uS17_bact/chlr"/>
</dbReference>
<proteinExistence type="inferred from homology"/>
<dbReference type="Proteomes" id="UP000242683">
    <property type="component" value="Unassembled WGS sequence"/>
</dbReference>
<evidence type="ECO:0000256" key="4">
    <source>
        <dbReference type="ARBA" id="ARBA00022980"/>
    </source>
</evidence>
<dbReference type="GO" id="GO:0019843">
    <property type="term" value="F:rRNA binding"/>
    <property type="evidence" value="ECO:0007669"/>
    <property type="project" value="UniProtKB-UniRule"/>
</dbReference>
<dbReference type="EMBL" id="LHZZ01000573">
    <property type="protein sequence ID" value="KXV74923.1"/>
    <property type="molecule type" value="Genomic_DNA"/>
</dbReference>
<evidence type="ECO:0000313" key="11">
    <source>
        <dbReference type="EMBL" id="OUJ07197.1"/>
    </source>
</evidence>
<dbReference type="Gene3D" id="2.40.50.140">
    <property type="entry name" value="Nucleic acid-binding proteins"/>
    <property type="match status" value="1"/>
</dbReference>
<comment type="subunit">
    <text evidence="6">Part of the 30S ribosomal subunit.</text>
</comment>
<dbReference type="GO" id="GO:0022627">
    <property type="term" value="C:cytosolic small ribosomal subunit"/>
    <property type="evidence" value="ECO:0007669"/>
    <property type="project" value="UniProtKB-UniRule"/>
</dbReference>
<dbReference type="Pfam" id="PF00366">
    <property type="entry name" value="Ribosomal_S17"/>
    <property type="match status" value="1"/>
</dbReference>
<dbReference type="Proteomes" id="UP000075377">
    <property type="component" value="Unassembled WGS sequence"/>
</dbReference>
<keyword evidence="2 6" id="KW-0699">rRNA-binding</keyword>
<evidence type="ECO:0000313" key="10">
    <source>
        <dbReference type="EMBL" id="OAG76551.1"/>
    </source>
</evidence>
<dbReference type="HAMAP" id="MF_01345_B">
    <property type="entry name" value="Ribosomal_uS17_B"/>
    <property type="match status" value="1"/>
</dbReference>
<evidence type="ECO:0000313" key="8">
    <source>
        <dbReference type="EMBL" id="KXV67934.1"/>
    </source>
</evidence>
<comment type="function">
    <text evidence="6">One of the primary rRNA binding proteins, it binds specifically to the 5'-end of 16S ribosomal RNA.</text>
</comment>
<dbReference type="RefSeq" id="WP_043552251.1">
    <property type="nucleotide sequence ID" value="NZ_CALAZD010000145.1"/>
</dbReference>
<sequence>MPRRVLTGRVTSDKMDKTVTVLVDRRVMHPLYKKFIRRSKKYAAHDEENVCKVGDTVRIIECTPISRRKTWAVVARNGEVVDASSAGVSA</sequence>
<reference evidence="12 13" key="3">
    <citation type="submission" date="2015-06" db="EMBL/GenBank/DDBJ databases">
        <title>Improved classification and identification of acetic acid bacteria using matrix-assisted laser desorption/ionization time-of-flight mass spectrometry; Gluconobacter nephelii and Gluconobacter uchimurae are later heterotypic synonyms of Gluconobacter japonicus and Gluconobacter oxydans, respectively.</title>
        <authorList>
            <person name="Li L."/>
            <person name="Cleenwerck I."/>
            <person name="De Vuyst L."/>
            <person name="Vandamme P."/>
        </authorList>
    </citation>
    <scope>NUCLEOTIDE SEQUENCE [LARGE SCALE GENOMIC DNA]</scope>
    <source>
        <strain evidence="7 13">LMG 1552</strain>
        <strain evidence="9 14">LMG 1604</strain>
        <strain evidence="8 12">LMG 1699</strain>
    </source>
</reference>
<accession>A0A149UJ96</accession>
<dbReference type="NCBIfam" id="TIGR03635">
    <property type="entry name" value="uS17_bact"/>
    <property type="match status" value="1"/>
</dbReference>
<reference evidence="16" key="2">
    <citation type="submission" date="2014-06" db="EMBL/GenBank/DDBJ databases">
        <authorList>
            <person name="Winans N.J."/>
            <person name="Newell P.D."/>
            <person name="Douglas A.E."/>
        </authorList>
    </citation>
    <scope>NUCLEOTIDE SEQUENCE [LARGE SCALE GENOMIC DNA]</scope>
    <source>
        <strain evidence="16">DsW_057</strain>
    </source>
</reference>
<dbReference type="STRING" id="178901.AmDm5_2415"/>
<evidence type="ECO:0000313" key="12">
    <source>
        <dbReference type="Proteomes" id="UP000075377"/>
    </source>
</evidence>
<dbReference type="CDD" id="cd00364">
    <property type="entry name" value="Ribosomal_uS17"/>
    <property type="match status" value="1"/>
</dbReference>
<dbReference type="SUPFAM" id="SSF50249">
    <property type="entry name" value="Nucleic acid-binding proteins"/>
    <property type="match status" value="1"/>
</dbReference>
<protein>
    <recommendedName>
        <fullName evidence="6">Small ribosomal subunit protein uS17</fullName>
    </recommendedName>
</protein>
<dbReference type="EMBL" id="LHZX01000315">
    <property type="protein sequence ID" value="KXV67934.1"/>
    <property type="molecule type" value="Genomic_DNA"/>
</dbReference>
<evidence type="ECO:0000256" key="2">
    <source>
        <dbReference type="ARBA" id="ARBA00022730"/>
    </source>
</evidence>
<dbReference type="GeneID" id="29558869"/>
<dbReference type="EMBL" id="LHZF01000176">
    <property type="protein sequence ID" value="KXV13671.1"/>
    <property type="molecule type" value="Genomic_DNA"/>
</dbReference>
<dbReference type="AlphaFoldDB" id="A0A149UJ96"/>
<keyword evidence="5 6" id="KW-0687">Ribonucleoprotein</keyword>
<evidence type="ECO:0000313" key="13">
    <source>
        <dbReference type="Proteomes" id="UP000075526"/>
    </source>
</evidence>
<dbReference type="GO" id="GO:0006412">
    <property type="term" value="P:translation"/>
    <property type="evidence" value="ECO:0007669"/>
    <property type="project" value="UniProtKB-UniRule"/>
</dbReference>